<dbReference type="KEGG" id="tet:TTHERM_00584860"/>
<evidence type="ECO:0000313" key="8">
    <source>
        <dbReference type="EMBL" id="EAR84929.3"/>
    </source>
</evidence>
<keyword evidence="1 5" id="KW-0479">Metal-binding</keyword>
<proteinExistence type="predicted"/>
<feature type="region of interest" description="Disordered" evidence="6">
    <location>
        <begin position="1"/>
        <end position="66"/>
    </location>
</feature>
<sequence>MSAQSNIQQEANNAGNSQQQQNGKPGNQQARRSKNNSASNNRRVNQRDNMPLKALKGPKGVNQLDPNIQNSNIMMNNNGNNMNHFHHHKNNQNGNYNNNINNPQFYPQNYQNKNNKFNNRRNNKVHNNYGSFAPINPFKFNQPFVKQEKKAYIDLKKTKMCANFASGNCLKGDQCSFAHSEAELKQKPDLNKTKLCEEFEKNKVCNNESCCFAHGIDDLRHTDDFYKTSLCFNFSKEGKCENGDKCRYAHGENELKKRNNLDQKVTRKRPYNNGRKNKYGMMMNNQAMDPQQLNFIFMLQNFSQNMQYANTPMN</sequence>
<dbReference type="InterPro" id="IPR000571">
    <property type="entry name" value="Znf_CCCH"/>
</dbReference>
<dbReference type="EMBL" id="GG662510">
    <property type="protein sequence ID" value="EAR84929.3"/>
    <property type="molecule type" value="Genomic_DNA"/>
</dbReference>
<dbReference type="STRING" id="312017.I7LTB2"/>
<dbReference type="OrthoDB" id="312620at2759"/>
<keyword evidence="2" id="KW-0677">Repeat</keyword>
<dbReference type="InterPro" id="IPR045877">
    <property type="entry name" value="ZFP36-like"/>
</dbReference>
<dbReference type="GO" id="GO:0008270">
    <property type="term" value="F:zinc ion binding"/>
    <property type="evidence" value="ECO:0007669"/>
    <property type="project" value="UniProtKB-KW"/>
</dbReference>
<keyword evidence="9" id="KW-1185">Reference proteome</keyword>
<evidence type="ECO:0000313" key="9">
    <source>
        <dbReference type="Proteomes" id="UP000009168"/>
    </source>
</evidence>
<dbReference type="SMART" id="SM00356">
    <property type="entry name" value="ZnF_C3H1"/>
    <property type="match status" value="3"/>
</dbReference>
<dbReference type="Pfam" id="PF00642">
    <property type="entry name" value="zf-CCCH"/>
    <property type="match status" value="1"/>
</dbReference>
<keyword evidence="3 5" id="KW-0863">Zinc-finger</keyword>
<keyword evidence="4 5" id="KW-0862">Zinc</keyword>
<dbReference type="GeneID" id="7846687"/>
<organism evidence="8 9">
    <name type="scientific">Tetrahymena thermophila (strain SB210)</name>
    <dbReference type="NCBI Taxonomy" id="312017"/>
    <lineage>
        <taxon>Eukaryota</taxon>
        <taxon>Sar</taxon>
        <taxon>Alveolata</taxon>
        <taxon>Ciliophora</taxon>
        <taxon>Intramacronucleata</taxon>
        <taxon>Oligohymenophorea</taxon>
        <taxon>Hymenostomatida</taxon>
        <taxon>Tetrahymenina</taxon>
        <taxon>Tetrahymenidae</taxon>
        <taxon>Tetrahymena</taxon>
    </lineage>
</organism>
<evidence type="ECO:0000256" key="1">
    <source>
        <dbReference type="ARBA" id="ARBA00022723"/>
    </source>
</evidence>
<evidence type="ECO:0000256" key="2">
    <source>
        <dbReference type="ARBA" id="ARBA00022737"/>
    </source>
</evidence>
<dbReference type="SUPFAM" id="SSF90229">
    <property type="entry name" value="CCCH zinc finger"/>
    <property type="match status" value="3"/>
</dbReference>
<feature type="zinc finger region" description="C3H1-type" evidence="5">
    <location>
        <begin position="190"/>
        <end position="217"/>
    </location>
</feature>
<evidence type="ECO:0000256" key="4">
    <source>
        <dbReference type="ARBA" id="ARBA00022833"/>
    </source>
</evidence>
<dbReference type="Gene3D" id="4.10.1000.10">
    <property type="entry name" value="Zinc finger, CCCH-type"/>
    <property type="match status" value="3"/>
</dbReference>
<name>I7LTB2_TETTS</name>
<feature type="domain" description="C3H1-type" evidence="7">
    <location>
        <begin position="155"/>
        <end position="182"/>
    </location>
</feature>
<dbReference type="Proteomes" id="UP000009168">
    <property type="component" value="Unassembled WGS sequence"/>
</dbReference>
<feature type="zinc finger region" description="C3H1-type" evidence="5">
    <location>
        <begin position="225"/>
        <end position="253"/>
    </location>
</feature>
<feature type="domain" description="C3H1-type" evidence="7">
    <location>
        <begin position="225"/>
        <end position="253"/>
    </location>
</feature>
<dbReference type="GO" id="GO:0003729">
    <property type="term" value="F:mRNA binding"/>
    <property type="evidence" value="ECO:0007669"/>
    <property type="project" value="InterPro"/>
</dbReference>
<dbReference type="PROSITE" id="PS50103">
    <property type="entry name" value="ZF_C3H1"/>
    <property type="match status" value="3"/>
</dbReference>
<gene>
    <name evidence="8" type="ORF">TTHERM_00584860</name>
</gene>
<feature type="compositionally biased region" description="Low complexity" evidence="6">
    <location>
        <begin position="8"/>
        <end position="43"/>
    </location>
</feature>
<evidence type="ECO:0000256" key="3">
    <source>
        <dbReference type="ARBA" id="ARBA00022771"/>
    </source>
</evidence>
<dbReference type="InterPro" id="IPR036855">
    <property type="entry name" value="Znf_CCCH_sf"/>
</dbReference>
<accession>I7LTB2</accession>
<evidence type="ECO:0000256" key="6">
    <source>
        <dbReference type="SAM" id="MobiDB-lite"/>
    </source>
</evidence>
<dbReference type="eggNOG" id="KOG1677">
    <property type="taxonomic scope" value="Eukaryota"/>
</dbReference>
<dbReference type="PANTHER" id="PTHR12547">
    <property type="entry name" value="CCCH ZINC FINGER/TIS11-RELATED"/>
    <property type="match status" value="1"/>
</dbReference>
<dbReference type="RefSeq" id="XP_001032592.3">
    <property type="nucleotide sequence ID" value="XM_001032592.3"/>
</dbReference>
<dbReference type="PANTHER" id="PTHR12547:SF18">
    <property type="entry name" value="PROTEIN TIS11"/>
    <property type="match status" value="1"/>
</dbReference>
<feature type="zinc finger region" description="C3H1-type" evidence="5">
    <location>
        <begin position="155"/>
        <end position="182"/>
    </location>
</feature>
<evidence type="ECO:0000259" key="7">
    <source>
        <dbReference type="PROSITE" id="PS50103"/>
    </source>
</evidence>
<dbReference type="InParanoid" id="I7LTB2"/>
<protein>
    <submittedName>
        <fullName evidence="8">Zinc finger C-x8-C-x5-C-x3-H type protein</fullName>
    </submittedName>
</protein>
<evidence type="ECO:0000256" key="5">
    <source>
        <dbReference type="PROSITE-ProRule" id="PRU00723"/>
    </source>
</evidence>
<feature type="domain" description="C3H1-type" evidence="7">
    <location>
        <begin position="190"/>
        <end position="217"/>
    </location>
</feature>
<dbReference type="AlphaFoldDB" id="I7LTB2"/>
<reference evidence="9" key="1">
    <citation type="journal article" date="2006" name="PLoS Biol.">
        <title>Macronuclear genome sequence of the ciliate Tetrahymena thermophila, a model eukaryote.</title>
        <authorList>
            <person name="Eisen J.A."/>
            <person name="Coyne R.S."/>
            <person name="Wu M."/>
            <person name="Wu D."/>
            <person name="Thiagarajan M."/>
            <person name="Wortman J.R."/>
            <person name="Badger J.H."/>
            <person name="Ren Q."/>
            <person name="Amedeo P."/>
            <person name="Jones K.M."/>
            <person name="Tallon L.J."/>
            <person name="Delcher A.L."/>
            <person name="Salzberg S.L."/>
            <person name="Silva J.C."/>
            <person name="Haas B.J."/>
            <person name="Majoros W.H."/>
            <person name="Farzad M."/>
            <person name="Carlton J.M."/>
            <person name="Smith R.K. Jr."/>
            <person name="Garg J."/>
            <person name="Pearlman R.E."/>
            <person name="Karrer K.M."/>
            <person name="Sun L."/>
            <person name="Manning G."/>
            <person name="Elde N.C."/>
            <person name="Turkewitz A.P."/>
            <person name="Asai D.J."/>
            <person name="Wilkes D.E."/>
            <person name="Wang Y."/>
            <person name="Cai H."/>
            <person name="Collins K."/>
            <person name="Stewart B.A."/>
            <person name="Lee S.R."/>
            <person name="Wilamowska K."/>
            <person name="Weinberg Z."/>
            <person name="Ruzzo W.L."/>
            <person name="Wloga D."/>
            <person name="Gaertig J."/>
            <person name="Frankel J."/>
            <person name="Tsao C.-C."/>
            <person name="Gorovsky M.A."/>
            <person name="Keeling P.J."/>
            <person name="Waller R.F."/>
            <person name="Patron N.J."/>
            <person name="Cherry J.M."/>
            <person name="Stover N.A."/>
            <person name="Krieger C.J."/>
            <person name="del Toro C."/>
            <person name="Ryder H.F."/>
            <person name="Williamson S.C."/>
            <person name="Barbeau R.A."/>
            <person name="Hamilton E.P."/>
            <person name="Orias E."/>
        </authorList>
    </citation>
    <scope>NUCLEOTIDE SEQUENCE [LARGE SCALE GENOMIC DNA]</scope>
    <source>
        <strain evidence="9">SB210</strain>
    </source>
</reference>